<dbReference type="InterPro" id="IPR033116">
    <property type="entry name" value="TRYPSIN_SER"/>
</dbReference>
<dbReference type="CDD" id="cd00190">
    <property type="entry name" value="Tryp_SPc"/>
    <property type="match status" value="1"/>
</dbReference>
<keyword evidence="6" id="KW-0325">Glycoprotein</keyword>
<evidence type="ECO:0000256" key="7">
    <source>
        <dbReference type="RuleBase" id="RU363034"/>
    </source>
</evidence>
<protein>
    <submittedName>
        <fullName evidence="10">Serine protease 27</fullName>
    </submittedName>
</protein>
<dbReference type="STRING" id="52670.A0A2I4CP34"/>
<evidence type="ECO:0000259" key="8">
    <source>
        <dbReference type="PROSITE" id="PS50240"/>
    </source>
</evidence>
<dbReference type="Pfam" id="PF00089">
    <property type="entry name" value="Trypsin"/>
    <property type="match status" value="1"/>
</dbReference>
<evidence type="ECO:0000313" key="10">
    <source>
        <dbReference type="RefSeq" id="XP_013881734.1"/>
    </source>
</evidence>
<keyword evidence="5" id="KW-1015">Disulfide bond</keyword>
<dbReference type="GO" id="GO:0006508">
    <property type="term" value="P:proteolysis"/>
    <property type="evidence" value="ECO:0007669"/>
    <property type="project" value="UniProtKB-KW"/>
</dbReference>
<name>A0A2I4CP34_AUSLI</name>
<dbReference type="Gene3D" id="2.40.10.10">
    <property type="entry name" value="Trypsin-like serine proteases"/>
    <property type="match status" value="2"/>
</dbReference>
<dbReference type="GO" id="GO:0004252">
    <property type="term" value="F:serine-type endopeptidase activity"/>
    <property type="evidence" value="ECO:0007669"/>
    <property type="project" value="InterPro"/>
</dbReference>
<dbReference type="PANTHER" id="PTHR24253">
    <property type="entry name" value="TRANSMEMBRANE PROTEASE SERINE"/>
    <property type="match status" value="1"/>
</dbReference>
<feature type="domain" description="Peptidase S1" evidence="8">
    <location>
        <begin position="24"/>
        <end position="255"/>
    </location>
</feature>
<dbReference type="PROSITE" id="PS00135">
    <property type="entry name" value="TRYPSIN_SER"/>
    <property type="match status" value="1"/>
</dbReference>
<reference evidence="10" key="1">
    <citation type="submission" date="2025-08" db="UniProtKB">
        <authorList>
            <consortium name="RefSeq"/>
        </authorList>
    </citation>
    <scope>IDENTIFICATION</scope>
    <source>
        <strain evidence="10">Quisiro</strain>
        <tissue evidence="10">Liver</tissue>
    </source>
</reference>
<evidence type="ECO:0000256" key="1">
    <source>
        <dbReference type="ARBA" id="ARBA00022670"/>
    </source>
</evidence>
<dbReference type="InParanoid" id="A0A2I4CP34"/>
<dbReference type="PANTHER" id="PTHR24253:SF144">
    <property type="entry name" value="CHYMOTRYPSIN-LIKE PROTEASE CTRL-1-RELATED"/>
    <property type="match status" value="1"/>
</dbReference>
<dbReference type="InterPro" id="IPR001254">
    <property type="entry name" value="Trypsin_dom"/>
</dbReference>
<dbReference type="Proteomes" id="UP000192220">
    <property type="component" value="Unplaced"/>
</dbReference>
<dbReference type="InterPro" id="IPR001314">
    <property type="entry name" value="Peptidase_S1A"/>
</dbReference>
<keyword evidence="4 7" id="KW-0720">Serine protease</keyword>
<evidence type="ECO:0000256" key="6">
    <source>
        <dbReference type="ARBA" id="ARBA00023180"/>
    </source>
</evidence>
<dbReference type="OrthoDB" id="9448935at2759"/>
<dbReference type="SMART" id="SM00020">
    <property type="entry name" value="Tryp_SPc"/>
    <property type="match status" value="1"/>
</dbReference>
<dbReference type="KEGG" id="alim:106530625"/>
<evidence type="ECO:0000256" key="2">
    <source>
        <dbReference type="ARBA" id="ARBA00022729"/>
    </source>
</evidence>
<dbReference type="InterPro" id="IPR018114">
    <property type="entry name" value="TRYPSIN_HIS"/>
</dbReference>
<dbReference type="AlphaFoldDB" id="A0A2I4CP34"/>
<dbReference type="PROSITE" id="PS50240">
    <property type="entry name" value="TRYPSIN_DOM"/>
    <property type="match status" value="1"/>
</dbReference>
<keyword evidence="2" id="KW-0732">Signal</keyword>
<keyword evidence="3 7" id="KW-0378">Hydrolase</keyword>
<gene>
    <name evidence="10" type="primary">LOC106530625</name>
</gene>
<sequence>MLLLICKGCYSQQPACGKATATRIIGGTDAKPGSWPWQIALKESDFFFCGGSVITNEWILTAAHCFQNYDLSKITVHLGVNNLTGPNPNEVIRMISQVVVHPAYNNVNFDNDMCLLKLSAPVNFTKSISPVCLASQGSTFYSGLSIWVTGFGVTSTGSISNTLQELNVPIVGNNECTCYLQDFSGITGNMMCAGDLAGGKDSCQGDSGGPLVALLDNTWVQAGVVSFGDRCALPLRPGVYARVSEYQDWISATVVSGMRPGFVTYNSTGFDVDSIFMCPTALPTIPPTTTDGSIFGSGENLKHFTHLTALFILVPVLHVLVGGGEM</sequence>
<dbReference type="RefSeq" id="XP_013881734.1">
    <property type="nucleotide sequence ID" value="XM_014026280.1"/>
</dbReference>
<evidence type="ECO:0000256" key="3">
    <source>
        <dbReference type="ARBA" id="ARBA00022801"/>
    </source>
</evidence>
<dbReference type="InterPro" id="IPR009003">
    <property type="entry name" value="Peptidase_S1_PA"/>
</dbReference>
<keyword evidence="9" id="KW-1185">Reference proteome</keyword>
<dbReference type="PRINTS" id="PR00722">
    <property type="entry name" value="CHYMOTRYPSIN"/>
</dbReference>
<evidence type="ECO:0000313" key="9">
    <source>
        <dbReference type="Proteomes" id="UP000192220"/>
    </source>
</evidence>
<dbReference type="FunFam" id="2.40.10.10:FF:000024">
    <property type="entry name" value="Serine protease 53"/>
    <property type="match status" value="1"/>
</dbReference>
<proteinExistence type="predicted"/>
<dbReference type="SUPFAM" id="SSF50494">
    <property type="entry name" value="Trypsin-like serine proteases"/>
    <property type="match status" value="1"/>
</dbReference>
<dbReference type="PROSITE" id="PS00134">
    <property type="entry name" value="TRYPSIN_HIS"/>
    <property type="match status" value="1"/>
</dbReference>
<evidence type="ECO:0000256" key="4">
    <source>
        <dbReference type="ARBA" id="ARBA00022825"/>
    </source>
</evidence>
<evidence type="ECO:0000256" key="5">
    <source>
        <dbReference type="ARBA" id="ARBA00023157"/>
    </source>
</evidence>
<dbReference type="GeneID" id="106530625"/>
<organism evidence="9 10">
    <name type="scientific">Austrofundulus limnaeus</name>
    <name type="common">Annual killifish</name>
    <dbReference type="NCBI Taxonomy" id="52670"/>
    <lineage>
        <taxon>Eukaryota</taxon>
        <taxon>Metazoa</taxon>
        <taxon>Chordata</taxon>
        <taxon>Craniata</taxon>
        <taxon>Vertebrata</taxon>
        <taxon>Euteleostomi</taxon>
        <taxon>Actinopterygii</taxon>
        <taxon>Neopterygii</taxon>
        <taxon>Teleostei</taxon>
        <taxon>Neoteleostei</taxon>
        <taxon>Acanthomorphata</taxon>
        <taxon>Ovalentaria</taxon>
        <taxon>Atherinomorphae</taxon>
        <taxon>Cyprinodontiformes</taxon>
        <taxon>Rivulidae</taxon>
        <taxon>Austrofundulus</taxon>
    </lineage>
</organism>
<accession>A0A2I4CP34</accession>
<dbReference type="InterPro" id="IPR043504">
    <property type="entry name" value="Peptidase_S1_PA_chymotrypsin"/>
</dbReference>
<keyword evidence="1 7" id="KW-0645">Protease</keyword>